<dbReference type="Proteomes" id="UP000748025">
    <property type="component" value="Unassembled WGS sequence"/>
</dbReference>
<feature type="non-terminal residue" evidence="2">
    <location>
        <position position="1"/>
    </location>
</feature>
<proteinExistence type="predicted"/>
<comment type="caution">
    <text evidence="2">The sequence shown here is derived from an EMBL/GenBank/DDBJ whole genome shotgun (WGS) entry which is preliminary data.</text>
</comment>
<organism evidence="2 3">
    <name type="scientific">Claviceps pusilla</name>
    <dbReference type="NCBI Taxonomy" id="123648"/>
    <lineage>
        <taxon>Eukaryota</taxon>
        <taxon>Fungi</taxon>
        <taxon>Dikarya</taxon>
        <taxon>Ascomycota</taxon>
        <taxon>Pezizomycotina</taxon>
        <taxon>Sordariomycetes</taxon>
        <taxon>Hypocreomycetidae</taxon>
        <taxon>Hypocreales</taxon>
        <taxon>Clavicipitaceae</taxon>
        <taxon>Claviceps</taxon>
    </lineage>
</organism>
<accession>A0A9P7N3K8</accession>
<feature type="region of interest" description="Disordered" evidence="1">
    <location>
        <begin position="83"/>
        <end position="108"/>
    </location>
</feature>
<evidence type="ECO:0000313" key="2">
    <source>
        <dbReference type="EMBL" id="KAG5985711.1"/>
    </source>
</evidence>
<reference evidence="2" key="1">
    <citation type="journal article" date="2020" name="bioRxiv">
        <title>Whole genome comparisons of ergot fungi reveals the divergence and evolution of species within the genus Claviceps are the result of varying mechanisms driving genome evolution and host range expansion.</title>
        <authorList>
            <person name="Wyka S.A."/>
            <person name="Mondo S.J."/>
            <person name="Liu M."/>
            <person name="Dettman J."/>
            <person name="Nalam V."/>
            <person name="Broders K.D."/>
        </authorList>
    </citation>
    <scope>NUCLEOTIDE SEQUENCE</scope>
    <source>
        <strain evidence="2">CCC 602</strain>
    </source>
</reference>
<dbReference type="EMBL" id="SRPW01003973">
    <property type="protein sequence ID" value="KAG5985711.1"/>
    <property type="molecule type" value="Genomic_DNA"/>
</dbReference>
<sequence>KPPPLPSSATPSANPPAETAPAHTISMAQLAAPSTREGQVPATTSHTTPLPAKRATVPASQGIPGWSLDRRFLRRACPAVGDFWVPSGKVRTPTLETGREGRASGGVR</sequence>
<evidence type="ECO:0000256" key="1">
    <source>
        <dbReference type="SAM" id="MobiDB-lite"/>
    </source>
</evidence>
<evidence type="ECO:0000313" key="3">
    <source>
        <dbReference type="Proteomes" id="UP000748025"/>
    </source>
</evidence>
<feature type="compositionally biased region" description="Low complexity" evidence="1">
    <location>
        <begin position="7"/>
        <end position="22"/>
    </location>
</feature>
<keyword evidence="3" id="KW-1185">Reference proteome</keyword>
<name>A0A9P7N3K8_9HYPO</name>
<protein>
    <submittedName>
        <fullName evidence="2">Uncharacterized protein</fullName>
    </submittedName>
</protein>
<feature type="region of interest" description="Disordered" evidence="1">
    <location>
        <begin position="1"/>
        <end position="64"/>
    </location>
</feature>
<gene>
    <name evidence="2" type="ORF">E4U43_005932</name>
</gene>
<dbReference type="AlphaFoldDB" id="A0A9P7N3K8"/>